<feature type="transmembrane region" description="Helical" evidence="1">
    <location>
        <begin position="346"/>
        <end position="368"/>
    </location>
</feature>
<dbReference type="EMBL" id="JALGBI010000001">
    <property type="protein sequence ID" value="MCJ0762337.1"/>
    <property type="molecule type" value="Genomic_DNA"/>
</dbReference>
<dbReference type="SUPFAM" id="SSF53850">
    <property type="entry name" value="Periplasmic binding protein-like II"/>
    <property type="match status" value="1"/>
</dbReference>
<dbReference type="PANTHER" id="PTHR42941:SF1">
    <property type="entry name" value="SLL1037 PROTEIN"/>
    <property type="match status" value="1"/>
</dbReference>
<gene>
    <name evidence="2" type="ORF">MMF98_03855</name>
</gene>
<feature type="transmembrane region" description="Helical" evidence="1">
    <location>
        <begin position="15"/>
        <end position="37"/>
    </location>
</feature>
<accession>A0A9X2AND8</accession>
<keyword evidence="1" id="KW-1133">Transmembrane helix</keyword>
<organism evidence="2 3">
    <name type="scientific">Variovorax terrae</name>
    <dbReference type="NCBI Taxonomy" id="2923278"/>
    <lineage>
        <taxon>Bacteria</taxon>
        <taxon>Pseudomonadati</taxon>
        <taxon>Pseudomonadota</taxon>
        <taxon>Betaproteobacteria</taxon>
        <taxon>Burkholderiales</taxon>
        <taxon>Comamonadaceae</taxon>
        <taxon>Variovorax</taxon>
    </lineage>
</organism>
<dbReference type="InterPro" id="IPR011852">
    <property type="entry name" value="TRAP_TAXI"/>
</dbReference>
<keyword evidence="3" id="KW-1185">Reference proteome</keyword>
<evidence type="ECO:0000313" key="3">
    <source>
        <dbReference type="Proteomes" id="UP001139447"/>
    </source>
</evidence>
<keyword evidence="1" id="KW-0812">Transmembrane</keyword>
<dbReference type="RefSeq" id="WP_243304496.1">
    <property type="nucleotide sequence ID" value="NZ_JALGBI010000001.1"/>
</dbReference>
<dbReference type="Proteomes" id="UP001139447">
    <property type="component" value="Unassembled WGS sequence"/>
</dbReference>
<proteinExistence type="predicted"/>
<evidence type="ECO:0000313" key="2">
    <source>
        <dbReference type="EMBL" id="MCJ0762337.1"/>
    </source>
</evidence>
<dbReference type="AlphaFoldDB" id="A0A9X2AND8"/>
<protein>
    <submittedName>
        <fullName evidence="2">ABC transporter substrate-binding protein</fullName>
    </submittedName>
</protein>
<dbReference type="Pfam" id="PF16868">
    <property type="entry name" value="NMT1_3"/>
    <property type="match status" value="1"/>
</dbReference>
<dbReference type="Gene3D" id="3.40.190.10">
    <property type="entry name" value="Periplasmic binding protein-like II"/>
    <property type="match status" value="2"/>
</dbReference>
<evidence type="ECO:0000256" key="1">
    <source>
        <dbReference type="SAM" id="Phobius"/>
    </source>
</evidence>
<reference evidence="2" key="1">
    <citation type="submission" date="2022-03" db="EMBL/GenBank/DDBJ databases">
        <authorList>
            <person name="Woo C.Y."/>
        </authorList>
    </citation>
    <scope>NUCLEOTIDE SEQUENCE</scope>
    <source>
        <strain evidence="2">CYS-02</strain>
    </source>
</reference>
<dbReference type="PANTHER" id="PTHR42941">
    <property type="entry name" value="SLL1037 PROTEIN"/>
    <property type="match status" value="1"/>
</dbReference>
<sequence>MPQAIRYTLLSLRDLLVSAGPFALLSVALLVLAYWWLDPNPPKRVTLATGPAQSAYEEFGKRYAKALAGNGIEVRLLPSEGSSDNLRLLREGKADLGFVQGGSGDVQADDENTLESLGSLFLEPVWLFYREDAARKATGSDAGLASLTQLQGLRLNVGTPGSGVPSLMAKLLEVNRIDAKNITLSQLEQTPATVAFLGGELDAIVFASAPEALMVQMLLQTPGVRLMDFPQSEAYSRRFAFLTPVVLPRGVVDLAADVPPQNVRLVASTTTLLARDGTHPALLQLFSQAAINLHGGAGWFNRAHEFPKAGQGEFPLSPEADRALRNGPPLLQRYLPFWLANLVERMWLVLGIIIAVLLPLSRIVPPLYQFRIRSRVFRWYAQLRDIEHRLEAGTGDPQDLLRELNNLESRAGHINVPLSYADELYALRNNIHLVRKKLLRA</sequence>
<comment type="caution">
    <text evidence="2">The sequence shown here is derived from an EMBL/GenBank/DDBJ whole genome shotgun (WGS) entry which is preliminary data.</text>
</comment>
<name>A0A9X2AND8_9BURK</name>
<keyword evidence="1" id="KW-0472">Membrane</keyword>